<dbReference type="InterPro" id="IPR011701">
    <property type="entry name" value="MFS"/>
</dbReference>
<reference evidence="8 9" key="1">
    <citation type="submission" date="2018-05" db="EMBL/GenBank/DDBJ databases">
        <title>Genome sequencing and assembly of the regulated plant pathogen Lachnellula willkommii and related sister species for the development of diagnostic species identification markers.</title>
        <authorList>
            <person name="Giroux E."/>
            <person name="Bilodeau G."/>
        </authorList>
    </citation>
    <scope>NUCLEOTIDE SEQUENCE [LARGE SCALE GENOMIC DNA]</scope>
    <source>
        <strain evidence="8 9">CBS 172.35</strain>
    </source>
</reference>
<keyword evidence="5 6" id="KW-0472">Membrane</keyword>
<dbReference type="InterPro" id="IPR020846">
    <property type="entry name" value="MFS_dom"/>
</dbReference>
<evidence type="ECO:0000256" key="6">
    <source>
        <dbReference type="SAM" id="Phobius"/>
    </source>
</evidence>
<feature type="transmembrane region" description="Helical" evidence="6">
    <location>
        <begin position="132"/>
        <end position="157"/>
    </location>
</feature>
<comment type="caution">
    <text evidence="8">The sequence shown here is derived from an EMBL/GenBank/DDBJ whole genome shotgun (WGS) entry which is preliminary data.</text>
</comment>
<comment type="similarity">
    <text evidence="2">Belongs to the major facilitator superfamily.</text>
</comment>
<feature type="transmembrane region" description="Helical" evidence="6">
    <location>
        <begin position="272"/>
        <end position="291"/>
    </location>
</feature>
<dbReference type="GO" id="GO:0042908">
    <property type="term" value="P:xenobiotic transport"/>
    <property type="evidence" value="ECO:0007669"/>
    <property type="project" value="UniProtKB-ARBA"/>
</dbReference>
<feature type="transmembrane region" description="Helical" evidence="6">
    <location>
        <begin position="419"/>
        <end position="437"/>
    </location>
</feature>
<feature type="transmembrane region" description="Helical" evidence="6">
    <location>
        <begin position="351"/>
        <end position="370"/>
    </location>
</feature>
<feature type="domain" description="Major facilitator superfamily (MFS) profile" evidence="7">
    <location>
        <begin position="41"/>
        <end position="471"/>
    </location>
</feature>
<dbReference type="PANTHER" id="PTHR23502">
    <property type="entry name" value="MAJOR FACILITATOR SUPERFAMILY"/>
    <property type="match status" value="1"/>
</dbReference>
<dbReference type="PANTHER" id="PTHR23502:SF47">
    <property type="entry name" value="MAJOR FACILITATOR SUPERFAMILY (MFS) PROFILE DOMAIN-CONTAINING PROTEIN-RELATED"/>
    <property type="match status" value="1"/>
</dbReference>
<dbReference type="AlphaFoldDB" id="A0A559MAF0"/>
<feature type="transmembrane region" description="Helical" evidence="6">
    <location>
        <begin position="79"/>
        <end position="96"/>
    </location>
</feature>
<keyword evidence="3 6" id="KW-0812">Transmembrane</keyword>
<evidence type="ECO:0000256" key="2">
    <source>
        <dbReference type="ARBA" id="ARBA00008335"/>
    </source>
</evidence>
<evidence type="ECO:0000256" key="4">
    <source>
        <dbReference type="ARBA" id="ARBA00022989"/>
    </source>
</evidence>
<evidence type="ECO:0000313" key="8">
    <source>
        <dbReference type="EMBL" id="TVY89932.1"/>
    </source>
</evidence>
<name>A0A559MAF0_9HELO</name>
<organism evidence="8 9">
    <name type="scientific">Lachnellula willkommii</name>
    <dbReference type="NCBI Taxonomy" id="215461"/>
    <lineage>
        <taxon>Eukaryota</taxon>
        <taxon>Fungi</taxon>
        <taxon>Dikarya</taxon>
        <taxon>Ascomycota</taxon>
        <taxon>Pezizomycotina</taxon>
        <taxon>Leotiomycetes</taxon>
        <taxon>Helotiales</taxon>
        <taxon>Lachnaceae</taxon>
        <taxon>Lachnellula</taxon>
    </lineage>
</organism>
<feature type="transmembrane region" description="Helical" evidence="6">
    <location>
        <begin position="196"/>
        <end position="216"/>
    </location>
</feature>
<evidence type="ECO:0000256" key="5">
    <source>
        <dbReference type="ARBA" id="ARBA00023136"/>
    </source>
</evidence>
<feature type="transmembrane region" description="Helical" evidence="6">
    <location>
        <begin position="39"/>
        <end position="59"/>
    </location>
</feature>
<evidence type="ECO:0000256" key="1">
    <source>
        <dbReference type="ARBA" id="ARBA00004141"/>
    </source>
</evidence>
<dbReference type="PROSITE" id="PS00216">
    <property type="entry name" value="SUGAR_TRANSPORT_1"/>
    <property type="match status" value="1"/>
</dbReference>
<dbReference type="GO" id="GO:0140115">
    <property type="term" value="P:export across plasma membrane"/>
    <property type="evidence" value="ECO:0007669"/>
    <property type="project" value="UniProtKB-ARBA"/>
</dbReference>
<dbReference type="SUPFAM" id="SSF103473">
    <property type="entry name" value="MFS general substrate transporter"/>
    <property type="match status" value="1"/>
</dbReference>
<proteinExistence type="inferred from homology"/>
<keyword evidence="4 6" id="KW-1133">Transmembrane helix</keyword>
<dbReference type="Pfam" id="PF07690">
    <property type="entry name" value="MFS_1"/>
    <property type="match status" value="1"/>
</dbReference>
<feature type="transmembrane region" description="Helical" evidence="6">
    <location>
        <begin position="382"/>
        <end position="407"/>
    </location>
</feature>
<dbReference type="Proteomes" id="UP000315522">
    <property type="component" value="Unassembled WGS sequence"/>
</dbReference>
<comment type="subcellular location">
    <subcellularLocation>
        <location evidence="1">Membrane</location>
        <topology evidence="1">Multi-pass membrane protein</topology>
    </subcellularLocation>
</comment>
<dbReference type="EMBL" id="QGML01001042">
    <property type="protein sequence ID" value="TVY89932.1"/>
    <property type="molecule type" value="Genomic_DNA"/>
</dbReference>
<evidence type="ECO:0000256" key="3">
    <source>
        <dbReference type="ARBA" id="ARBA00022692"/>
    </source>
</evidence>
<feature type="transmembrane region" description="Helical" evidence="6">
    <location>
        <begin position="164"/>
        <end position="190"/>
    </location>
</feature>
<feature type="transmembrane region" description="Helical" evidence="6">
    <location>
        <begin position="311"/>
        <end position="330"/>
    </location>
</feature>
<accession>A0A559MAF0</accession>
<dbReference type="PROSITE" id="PS50850">
    <property type="entry name" value="MFS"/>
    <property type="match status" value="1"/>
</dbReference>
<sequence length="480" mass="52499">MTHETEPLLARVSHLSDLVDLSDPEHPLNPQNLPAWRKWACAAMLGAMTFTTTLSSSIFHAAVPASAKEFGVTEETMELATTLYILGFALGPMLIGPASELYGRKIPFFVAYVAFLLTQIPVGLAHDVSTILIFRFLGGVASSGPPAIVGGCFADFLPPVERGVAMAIFLATTVMGPSVGAIVGAIVMGSSLGWRWTAWISLIVGVIFGVVGYLVMPETYLPVLEQRHAERLRRETRQWSLHSKLDEKDASLHTFVTRYLTRPAVMMVKEPILLCITLYMSFVFGMVYLMFVAYPVSFIENRGYDMIEGSLPLLSVCIGNLLAAIAISYYTLTVLSSKAKEKGHLDPEDRLPPMIVGSVLFAAGLFWFAFTSSPDMNPWPQILAGIPIGMGMQAILLQSITYLVDIYQVNANSAMSGTVVVRSIVGSFFPLLALTMYHNLGVFWATNILALCSTALIPIPILLYLFGEKIRSWSAYAHQV</sequence>
<dbReference type="InterPro" id="IPR005829">
    <property type="entry name" value="Sugar_transporter_CS"/>
</dbReference>
<dbReference type="GO" id="GO:0005886">
    <property type="term" value="C:plasma membrane"/>
    <property type="evidence" value="ECO:0007669"/>
    <property type="project" value="TreeGrafter"/>
</dbReference>
<keyword evidence="9" id="KW-1185">Reference proteome</keyword>
<evidence type="ECO:0000259" key="7">
    <source>
        <dbReference type="PROSITE" id="PS50850"/>
    </source>
</evidence>
<gene>
    <name evidence="8" type="primary">mrr1_1</name>
    <name evidence="8" type="ORF">LAWI1_G002612</name>
</gene>
<protein>
    <submittedName>
        <fullName evidence="8">Citrinin biosynthesis cluster MFS transporter</fullName>
    </submittedName>
</protein>
<dbReference type="CDD" id="cd17323">
    <property type="entry name" value="MFS_Tpo1_MDR_like"/>
    <property type="match status" value="1"/>
</dbReference>
<dbReference type="GO" id="GO:0022857">
    <property type="term" value="F:transmembrane transporter activity"/>
    <property type="evidence" value="ECO:0007669"/>
    <property type="project" value="InterPro"/>
</dbReference>
<dbReference type="Gene3D" id="1.20.1250.20">
    <property type="entry name" value="MFS general substrate transporter like domains"/>
    <property type="match status" value="1"/>
</dbReference>
<dbReference type="InterPro" id="IPR036259">
    <property type="entry name" value="MFS_trans_sf"/>
</dbReference>
<feature type="transmembrane region" description="Helical" evidence="6">
    <location>
        <begin position="443"/>
        <end position="466"/>
    </location>
</feature>
<dbReference type="FunFam" id="1.20.1250.20:FF:000082">
    <property type="entry name" value="MFS multidrug transporter, putative"/>
    <property type="match status" value="1"/>
</dbReference>
<feature type="transmembrane region" description="Helical" evidence="6">
    <location>
        <begin position="108"/>
        <end position="126"/>
    </location>
</feature>
<evidence type="ECO:0000313" key="9">
    <source>
        <dbReference type="Proteomes" id="UP000315522"/>
    </source>
</evidence>